<accession>A0A1K1LMZ7</accession>
<dbReference type="Proteomes" id="UP001326715">
    <property type="component" value="Chromosome"/>
</dbReference>
<organism evidence="3 5">
    <name type="scientific">Chitinophaga sancti</name>
    <dbReference type="NCBI Taxonomy" id="1004"/>
    <lineage>
        <taxon>Bacteria</taxon>
        <taxon>Pseudomonadati</taxon>
        <taxon>Bacteroidota</taxon>
        <taxon>Chitinophagia</taxon>
        <taxon>Chitinophagales</taxon>
        <taxon>Chitinophagaceae</taxon>
        <taxon>Chitinophaga</taxon>
    </lineage>
</organism>
<keyword evidence="6" id="KW-1185">Reference proteome</keyword>
<evidence type="ECO:0000313" key="3">
    <source>
        <dbReference type="EMBL" id="SFW12265.1"/>
    </source>
</evidence>
<name>A0A1K1LMZ7_9BACT</name>
<dbReference type="OrthoDB" id="680484at2"/>
<sequence length="116" mass="12876">MKKLLILSASLLLMTAIATFAQTPMSDSSMHHHNGMHKMKDCVAMKGGKMWVMKAGQKSEMTQTMTMSDGTTVMADGTVKNKDGKTWMMKDGEMMDMNGKVMMKDKMKKAKSDGMK</sequence>
<dbReference type="RefSeq" id="WP_072356529.1">
    <property type="nucleotide sequence ID" value="NZ_CP139972.1"/>
</dbReference>
<evidence type="ECO:0000313" key="4">
    <source>
        <dbReference type="EMBL" id="WQG89374.1"/>
    </source>
</evidence>
<reference evidence="3 5" key="1">
    <citation type="submission" date="2016-11" db="EMBL/GenBank/DDBJ databases">
        <authorList>
            <person name="Jaros S."/>
            <person name="Januszkiewicz K."/>
            <person name="Wedrychowicz H."/>
        </authorList>
    </citation>
    <scope>NUCLEOTIDE SEQUENCE [LARGE SCALE GENOMIC DNA]</scope>
    <source>
        <strain evidence="3 5">DSM 784</strain>
    </source>
</reference>
<dbReference type="EMBL" id="FPIZ01000001">
    <property type="protein sequence ID" value="SFW12265.1"/>
    <property type="molecule type" value="Genomic_DNA"/>
</dbReference>
<dbReference type="InterPro" id="IPR046478">
    <property type="entry name" value="DUF6799"/>
</dbReference>
<protein>
    <submittedName>
        <fullName evidence="4">DUF6799 domain-containing protein</fullName>
    </submittedName>
</protein>
<evidence type="ECO:0000313" key="6">
    <source>
        <dbReference type="Proteomes" id="UP001326715"/>
    </source>
</evidence>
<feature type="chain" id="PRO_5009665204" evidence="1">
    <location>
        <begin position="22"/>
        <end position="116"/>
    </location>
</feature>
<dbReference type="AlphaFoldDB" id="A0A1K1LMZ7"/>
<dbReference type="Proteomes" id="UP000183788">
    <property type="component" value="Unassembled WGS sequence"/>
</dbReference>
<evidence type="ECO:0000256" key="1">
    <source>
        <dbReference type="SAM" id="SignalP"/>
    </source>
</evidence>
<evidence type="ECO:0000313" key="5">
    <source>
        <dbReference type="Proteomes" id="UP000183788"/>
    </source>
</evidence>
<evidence type="ECO:0000259" key="2">
    <source>
        <dbReference type="Pfam" id="PF20606"/>
    </source>
</evidence>
<keyword evidence="1" id="KW-0732">Signal</keyword>
<dbReference type="EMBL" id="CP140154">
    <property type="protein sequence ID" value="WQG89374.1"/>
    <property type="molecule type" value="Genomic_DNA"/>
</dbReference>
<feature type="signal peptide" evidence="1">
    <location>
        <begin position="1"/>
        <end position="21"/>
    </location>
</feature>
<gene>
    <name evidence="3" type="ORF">SAMN05661012_00059</name>
    <name evidence="4" type="ORF">SR876_31065</name>
</gene>
<reference evidence="4 6" key="2">
    <citation type="submission" date="2023-11" db="EMBL/GenBank/DDBJ databases">
        <title>MicrobeMod: A computational toolkit for identifying prokaryotic methylation and restriction-modification with nanopore sequencing.</title>
        <authorList>
            <person name="Crits-Christoph A."/>
            <person name="Kang S.C."/>
            <person name="Lee H."/>
            <person name="Ostrov N."/>
        </authorList>
    </citation>
    <scope>NUCLEOTIDE SEQUENCE [LARGE SCALE GENOMIC DNA]</scope>
    <source>
        <strain evidence="4 6">ATCC 23090</strain>
    </source>
</reference>
<feature type="domain" description="DUF6799" evidence="2">
    <location>
        <begin position="40"/>
        <end position="101"/>
    </location>
</feature>
<dbReference type="Pfam" id="PF20606">
    <property type="entry name" value="DUF6799"/>
    <property type="match status" value="1"/>
</dbReference>
<proteinExistence type="predicted"/>